<dbReference type="Pfam" id="PF05189">
    <property type="entry name" value="RTC_insert"/>
    <property type="match status" value="1"/>
</dbReference>
<comment type="similarity">
    <text evidence="1">Belongs to the RNA 3'-terminal cyclase family. Type 1 subfamily.</text>
</comment>
<dbReference type="Pfam" id="PF01137">
    <property type="entry name" value="RTC"/>
    <property type="match status" value="1"/>
</dbReference>
<dbReference type="PATRIC" id="fig|79929.8.peg.471"/>
<keyword evidence="4" id="KW-0547">Nucleotide-binding</keyword>
<evidence type="ECO:0000259" key="6">
    <source>
        <dbReference type="Pfam" id="PF01137"/>
    </source>
</evidence>
<dbReference type="PANTHER" id="PTHR11096:SF0">
    <property type="entry name" value="RNA 3'-TERMINAL PHOSPHATE CYCLASE"/>
    <property type="match status" value="1"/>
</dbReference>
<evidence type="ECO:0000256" key="2">
    <source>
        <dbReference type="ARBA" id="ARBA00021428"/>
    </source>
</evidence>
<evidence type="ECO:0000313" key="8">
    <source>
        <dbReference type="EMBL" id="ADL58082.1"/>
    </source>
</evidence>
<accession>D9PV34</accession>
<reference key="1">
    <citation type="submission" date="2009-08" db="EMBL/GenBank/DDBJ databases">
        <title>The genome sequence of Methanothermobacter marburgensis.</title>
        <authorList>
            <person name="Kaster A."/>
            <person name="Seedorf H."/>
            <person name="Goenrich M."/>
            <person name="Wiezer A."/>
            <person name="Liesegang H."/>
            <person name="Thauer R."/>
            <person name="Gottschalk G."/>
        </authorList>
    </citation>
    <scope>NUCLEOTIDE SEQUENCE</scope>
    <source>
        <strain>Marburg</strain>
    </source>
</reference>
<dbReference type="AlphaFoldDB" id="D9PV34"/>
<dbReference type="PaxDb" id="79929-MTBMA_c04860"/>
<dbReference type="EC" id="6.5.1.4" evidence="5"/>
<protein>
    <recommendedName>
        <fullName evidence="2 5">RNA 3'-terminal phosphate cyclase</fullName>
        <ecNumber evidence="5">6.5.1.4</ecNumber>
    </recommendedName>
</protein>
<dbReference type="InterPro" id="IPR020719">
    <property type="entry name" value="RNA3'_term_phos_cycl-like_CS"/>
</dbReference>
<dbReference type="PANTHER" id="PTHR11096">
    <property type="entry name" value="RNA 3' TERMINAL PHOSPHATE CYCLASE"/>
    <property type="match status" value="1"/>
</dbReference>
<organism evidence="8 9">
    <name type="scientific">Methanothermobacter marburgensis (strain ATCC BAA-927 / DSM 2133 / JCM 14651 / NBRC 100331 / OCM 82 / Marburg)</name>
    <name type="common">Methanobacterium thermoautotrophicum</name>
    <dbReference type="NCBI Taxonomy" id="79929"/>
    <lineage>
        <taxon>Archaea</taxon>
        <taxon>Methanobacteriati</taxon>
        <taxon>Methanobacteriota</taxon>
        <taxon>Methanomada group</taxon>
        <taxon>Methanobacteria</taxon>
        <taxon>Methanobacteriales</taxon>
        <taxon>Methanobacteriaceae</taxon>
        <taxon>Methanothermobacter</taxon>
    </lineage>
</organism>
<name>D9PV34_METTM</name>
<evidence type="ECO:0000313" key="9">
    <source>
        <dbReference type="Proteomes" id="UP000000345"/>
    </source>
</evidence>
<evidence type="ECO:0000259" key="7">
    <source>
        <dbReference type="Pfam" id="PF05189"/>
    </source>
</evidence>
<gene>
    <name evidence="8" type="primary">rtcA</name>
    <name evidence="8" type="ordered locus">MTBMA_c04860</name>
</gene>
<evidence type="ECO:0000256" key="4">
    <source>
        <dbReference type="ARBA" id="ARBA00022741"/>
    </source>
</evidence>
<evidence type="ECO:0000256" key="3">
    <source>
        <dbReference type="ARBA" id="ARBA00022598"/>
    </source>
</evidence>
<sequence>MRAIAEISNGRLSGDELGSMELEFSPGRVSGGKFEFDIKTAGSTGLVLQAIMIASTASRGELDVTVRGGTDVLWAPTADYLREVTLPILGMMGYTAKLELIERGYYPEGGGVVNATIEPSTLRPLVLEGAEIHCIRGVSHSRNLPIRVAERQAESARRILERTGLDVNIRVEDASGSLGRGSGITLWAEGNTRLGATSLGKPGKRAELVGAEAAEELLGFIESGRALDRYMGDQIIPYMAIAGNSRVSTCELTLHAETNIMLAEKITRRKFRVNGERGGPARIEAL</sequence>
<proteinExistence type="inferred from homology"/>
<feature type="domain" description="RNA 3'-terminal phosphate cyclase" evidence="6">
    <location>
        <begin position="2"/>
        <end position="273"/>
    </location>
</feature>
<dbReference type="EMBL" id="CP001710">
    <property type="protein sequence ID" value="ADL58082.1"/>
    <property type="molecule type" value="Genomic_DNA"/>
</dbReference>
<dbReference type="InterPro" id="IPR013791">
    <property type="entry name" value="RNA3'-term_phos_cycl_insert"/>
</dbReference>
<feature type="domain" description="RNA 3'-terminal phosphate cyclase insert" evidence="7">
    <location>
        <begin position="131"/>
        <end position="222"/>
    </location>
</feature>
<dbReference type="GO" id="GO:0003963">
    <property type="term" value="F:RNA-3'-phosphate cyclase activity"/>
    <property type="evidence" value="ECO:0007669"/>
    <property type="project" value="UniProtKB-UniRule"/>
</dbReference>
<evidence type="ECO:0000256" key="1">
    <source>
        <dbReference type="ARBA" id="ARBA00009206"/>
    </source>
</evidence>
<dbReference type="Proteomes" id="UP000000345">
    <property type="component" value="Chromosome"/>
</dbReference>
<evidence type="ECO:0000256" key="5">
    <source>
        <dbReference type="NCBIfam" id="TIGR03399"/>
    </source>
</evidence>
<dbReference type="SUPFAM" id="SSF55205">
    <property type="entry name" value="EPT/RTPC-like"/>
    <property type="match status" value="2"/>
</dbReference>
<dbReference type="FunFam" id="3.30.360.20:FF:000002">
    <property type="entry name" value="RNA terminal phosphate cyclase-like 1"/>
    <property type="match status" value="1"/>
</dbReference>
<dbReference type="InterPro" id="IPR013792">
    <property type="entry name" value="RNA3'P_cycl/enolpyr_Trfase_a/b"/>
</dbReference>
<dbReference type="InterPro" id="IPR037136">
    <property type="entry name" value="RNA3'_phos_cyclase_dom_sf"/>
</dbReference>
<dbReference type="PROSITE" id="PS01287">
    <property type="entry name" value="RTC"/>
    <property type="match status" value="1"/>
</dbReference>
<dbReference type="NCBIfam" id="TIGR03399">
    <property type="entry name" value="RNA_3prim_cycl"/>
    <property type="match status" value="1"/>
</dbReference>
<keyword evidence="3 8" id="KW-0436">Ligase</keyword>
<dbReference type="GO" id="GO:0006396">
    <property type="term" value="P:RNA processing"/>
    <property type="evidence" value="ECO:0007669"/>
    <property type="project" value="UniProtKB-UniRule"/>
</dbReference>
<dbReference type="Gene3D" id="3.30.360.20">
    <property type="entry name" value="RNA 3'-terminal phosphate cyclase, insert domain"/>
    <property type="match status" value="1"/>
</dbReference>
<dbReference type="Gene3D" id="3.65.10.20">
    <property type="entry name" value="RNA 3'-terminal phosphate cyclase domain"/>
    <property type="match status" value="1"/>
</dbReference>
<reference evidence="8 9" key="2">
    <citation type="journal article" date="2010" name="J. Bacteriol.">
        <title>Complete genome sequence of Methanothermobacter marburgensis, a methanoarchaeon model organism.</title>
        <authorList>
            <person name="Liesegang H."/>
            <person name="Kaster A.K."/>
            <person name="Wiezer A."/>
            <person name="Goenrich M."/>
            <person name="Wollherr A."/>
            <person name="Seedorf H."/>
            <person name="Gottschalk G."/>
            <person name="Thauer R.K."/>
        </authorList>
    </citation>
    <scope>NUCLEOTIDE SEQUENCE [LARGE SCALE GENOMIC DNA]</scope>
    <source>
        <strain evidence="9">ATCC BAA-927 / DSM 2133 / JCM 14651 / NBRC 100331 / OCM 82 / Marburg</strain>
    </source>
</reference>
<dbReference type="InterPro" id="IPR036553">
    <property type="entry name" value="RPTC_insert"/>
</dbReference>
<dbReference type="InterPro" id="IPR023797">
    <property type="entry name" value="RNA3'_phos_cyclase_dom"/>
</dbReference>
<dbReference type="GO" id="GO:0000166">
    <property type="term" value="F:nucleotide binding"/>
    <property type="evidence" value="ECO:0007669"/>
    <property type="project" value="UniProtKB-KW"/>
</dbReference>
<dbReference type="HOGENOM" id="CLU_027882_0_0_2"/>
<keyword evidence="9" id="KW-1185">Reference proteome</keyword>
<dbReference type="InterPro" id="IPR017770">
    <property type="entry name" value="RNA3'_term_phos_cyc_type_1"/>
</dbReference>
<dbReference type="KEGG" id="mmg:MTBMA_c04860"/>
<dbReference type="STRING" id="79929.MTBMA_c04860"/>
<dbReference type="InterPro" id="IPR000228">
    <property type="entry name" value="RNA3'_term_phos_cyc"/>
</dbReference>